<sequence>MKKIIIVLGLIISMVLVGCTPEQNINETGGNQTMSNTDLVVEWAPLYNSGKESVDIHSTESQNILNETKVLAFANQETNNSVSLTTNGCLYINSDPSQDGTLFLITLLTNRTDDSIKNIHYDIKIVLNSTGEVLGESAFNIPSNVYGEKIESNKGYLAFLPFPDAPEKATGTAYSKDEITVQTNITYDTVED</sequence>
<evidence type="ECO:0000313" key="1">
    <source>
        <dbReference type="EMBL" id="MBC1501239.1"/>
    </source>
</evidence>
<gene>
    <name evidence="1" type="ORF">HB943_11555</name>
</gene>
<dbReference type="Proteomes" id="UP000564536">
    <property type="component" value="Unassembled WGS sequence"/>
</dbReference>
<proteinExistence type="predicted"/>
<dbReference type="AlphaFoldDB" id="A0A841Z8R4"/>
<name>A0A841Z8R4_9LIST</name>
<protein>
    <recommendedName>
        <fullName evidence="3">Lipoprotein</fullName>
    </recommendedName>
</protein>
<evidence type="ECO:0000313" key="2">
    <source>
        <dbReference type="Proteomes" id="UP000564536"/>
    </source>
</evidence>
<reference evidence="1 2" key="1">
    <citation type="submission" date="2020-03" db="EMBL/GenBank/DDBJ databases">
        <title>Soil Listeria distribution.</title>
        <authorList>
            <person name="Liao J."/>
            <person name="Wiedmann M."/>
        </authorList>
    </citation>
    <scope>NUCLEOTIDE SEQUENCE [LARGE SCALE GENOMIC DNA]</scope>
    <source>
        <strain evidence="1 2">FSL L7-1523</strain>
    </source>
</reference>
<organism evidence="1 2">
    <name type="scientific">Listeria weihenstephanensis</name>
    <dbReference type="NCBI Taxonomy" id="1006155"/>
    <lineage>
        <taxon>Bacteria</taxon>
        <taxon>Bacillati</taxon>
        <taxon>Bacillota</taxon>
        <taxon>Bacilli</taxon>
        <taxon>Bacillales</taxon>
        <taxon>Listeriaceae</taxon>
        <taxon>Listeria</taxon>
    </lineage>
</organism>
<evidence type="ECO:0008006" key="3">
    <source>
        <dbReference type="Google" id="ProtNLM"/>
    </source>
</evidence>
<accession>A0A841Z8R4</accession>
<dbReference type="EMBL" id="JAARRL010000019">
    <property type="protein sequence ID" value="MBC1501239.1"/>
    <property type="molecule type" value="Genomic_DNA"/>
</dbReference>
<comment type="caution">
    <text evidence="1">The sequence shown here is derived from an EMBL/GenBank/DDBJ whole genome shotgun (WGS) entry which is preliminary data.</text>
</comment>
<dbReference type="PROSITE" id="PS51257">
    <property type="entry name" value="PROKAR_LIPOPROTEIN"/>
    <property type="match status" value="1"/>
</dbReference>
<dbReference type="RefSeq" id="WP_185426519.1">
    <property type="nucleotide sequence ID" value="NZ_JAARRL010000019.1"/>
</dbReference>